<dbReference type="Proteomes" id="UP000022311">
    <property type="component" value="Unassembled WGS sequence"/>
</dbReference>
<dbReference type="EMBL" id="JALD01000045">
    <property type="protein sequence ID" value="EUD11024.1"/>
    <property type="molecule type" value="Genomic_DNA"/>
</dbReference>
<sequence>MRYFSGILRQSYWLINDNMMKSMDLLSVRNKCILKASY</sequence>
<proteinExistence type="predicted"/>
<name>A0AAV3M6C0_9GAMM</name>
<comment type="caution">
    <text evidence="1">The sequence shown here is derived from an EMBL/GenBank/DDBJ whole genome shotgun (WGS) entry which is preliminary data.</text>
</comment>
<organism evidence="1 2">
    <name type="scientific">Providencia alcalifaciens 205/92</name>
    <dbReference type="NCBI Taxonomy" id="1256988"/>
    <lineage>
        <taxon>Bacteria</taxon>
        <taxon>Pseudomonadati</taxon>
        <taxon>Pseudomonadota</taxon>
        <taxon>Gammaproteobacteria</taxon>
        <taxon>Enterobacterales</taxon>
        <taxon>Morganellaceae</taxon>
        <taxon>Providencia</taxon>
    </lineage>
</organism>
<protein>
    <submittedName>
        <fullName evidence="1">Uncharacterized protein</fullName>
    </submittedName>
</protein>
<reference evidence="1 2" key="1">
    <citation type="submission" date="2014-01" db="EMBL/GenBank/DDBJ databases">
        <authorList>
            <person name="Durkin A.S."/>
            <person name="McCorrison J."/>
            <person name="Torralba M."/>
            <person name="Gillis M."/>
            <person name="Haft D.H."/>
            <person name="Methe B."/>
            <person name="Sutton G."/>
            <person name="Nelson K.E."/>
        </authorList>
    </citation>
    <scope>NUCLEOTIDE SEQUENCE [LARGE SCALE GENOMIC DNA]</scope>
    <source>
        <strain evidence="1 2">205/92</strain>
    </source>
</reference>
<evidence type="ECO:0000313" key="2">
    <source>
        <dbReference type="Proteomes" id="UP000022311"/>
    </source>
</evidence>
<gene>
    <name evidence="1" type="ORF">HMPREF1563_2758</name>
</gene>
<dbReference type="AlphaFoldDB" id="A0AAV3M6C0"/>
<accession>A0AAV3M6C0</accession>
<evidence type="ECO:0000313" key="1">
    <source>
        <dbReference type="EMBL" id="EUD11024.1"/>
    </source>
</evidence>